<sequence>MRSETDYATHRHHRADVGLTAGSALIAHSLLDGTAIGAAHRTDTPLTVTVAIGVIAHDFTDGFHTYKTISPHGNARHRPPPSTPWPRNRRNPDLRHLHPGRPPGHLRYPP</sequence>
<reference evidence="2 3" key="1">
    <citation type="journal article" date="2019" name="Int. J. Syst. Evol. Microbiol.">
        <title>The Global Catalogue of Microorganisms (GCM) 10K type strain sequencing project: providing services to taxonomists for standard genome sequencing and annotation.</title>
        <authorList>
            <consortium name="The Broad Institute Genomics Platform"/>
            <consortium name="The Broad Institute Genome Sequencing Center for Infectious Disease"/>
            <person name="Wu L."/>
            <person name="Ma J."/>
        </authorList>
    </citation>
    <scope>NUCLEOTIDE SEQUENCE [LARGE SCALE GENOMIC DNA]</scope>
    <source>
        <strain evidence="2 3">JCM 13929</strain>
    </source>
</reference>
<dbReference type="EMBL" id="BAAAMU010000092">
    <property type="protein sequence ID" value="GAA1672444.1"/>
    <property type="molecule type" value="Genomic_DNA"/>
</dbReference>
<gene>
    <name evidence="2" type="ORF">GCM10009733_082010</name>
</gene>
<feature type="region of interest" description="Disordered" evidence="1">
    <location>
        <begin position="67"/>
        <end position="110"/>
    </location>
</feature>
<protein>
    <recommendedName>
        <fullName evidence="4">Metal-dependent hydrolase</fullName>
    </recommendedName>
</protein>
<evidence type="ECO:0008006" key="4">
    <source>
        <dbReference type="Google" id="ProtNLM"/>
    </source>
</evidence>
<proteinExistence type="predicted"/>
<evidence type="ECO:0000313" key="3">
    <source>
        <dbReference type="Proteomes" id="UP001500064"/>
    </source>
</evidence>
<organism evidence="2 3">
    <name type="scientific">Nonomuraea maheshkhaliensis</name>
    <dbReference type="NCBI Taxonomy" id="419590"/>
    <lineage>
        <taxon>Bacteria</taxon>
        <taxon>Bacillati</taxon>
        <taxon>Actinomycetota</taxon>
        <taxon>Actinomycetes</taxon>
        <taxon>Streptosporangiales</taxon>
        <taxon>Streptosporangiaceae</taxon>
        <taxon>Nonomuraea</taxon>
    </lineage>
</organism>
<accession>A0ABN2GKH6</accession>
<dbReference type="Proteomes" id="UP001500064">
    <property type="component" value="Unassembled WGS sequence"/>
</dbReference>
<keyword evidence="3" id="KW-1185">Reference proteome</keyword>
<name>A0ABN2GKH6_9ACTN</name>
<evidence type="ECO:0000313" key="2">
    <source>
        <dbReference type="EMBL" id="GAA1672444.1"/>
    </source>
</evidence>
<comment type="caution">
    <text evidence="2">The sequence shown here is derived from an EMBL/GenBank/DDBJ whole genome shotgun (WGS) entry which is preliminary data.</text>
</comment>
<evidence type="ECO:0000256" key="1">
    <source>
        <dbReference type="SAM" id="MobiDB-lite"/>
    </source>
</evidence>